<dbReference type="EMBL" id="FMUX01000013">
    <property type="protein sequence ID" value="SCY61901.1"/>
    <property type="molecule type" value="Genomic_DNA"/>
</dbReference>
<sequence length="143" mass="16336">MMGYADKNNNRGAVAVEFSLLLPILLVILFLIIEYGWYFTNRIVLTDAVYTGAKAAVEAREWNAYGEDPEEFARQAVADAFWVFKLNRDKDIRITITPRDSTGPRRIEVSVPALKVRQLTGFLPEFMVPRKLNARAVMVFHDI</sequence>
<feature type="transmembrane region" description="Helical" evidence="1">
    <location>
        <begin position="12"/>
        <end position="33"/>
    </location>
</feature>
<evidence type="ECO:0000313" key="3">
    <source>
        <dbReference type="EMBL" id="SCY61901.1"/>
    </source>
</evidence>
<accession>A0A1G5HDY0</accession>
<dbReference type="RefSeq" id="WP_092212344.1">
    <property type="nucleotide sequence ID" value="NZ_FMUX01000013.1"/>
</dbReference>
<dbReference type="InterPro" id="IPR012495">
    <property type="entry name" value="TadE-like_dom"/>
</dbReference>
<keyword evidence="4" id="KW-1185">Reference proteome</keyword>
<gene>
    <name evidence="3" type="ORF">SAMN05216233_113124</name>
</gene>
<dbReference type="AlphaFoldDB" id="A0A1G5HDY0"/>
<keyword evidence="1" id="KW-0472">Membrane</keyword>
<name>A0A1G5HDY0_9BACT</name>
<dbReference type="Pfam" id="PF07811">
    <property type="entry name" value="TadE"/>
    <property type="match status" value="1"/>
</dbReference>
<organism evidence="3 4">
    <name type="scientific">Desulfoluna spongiiphila</name>
    <dbReference type="NCBI Taxonomy" id="419481"/>
    <lineage>
        <taxon>Bacteria</taxon>
        <taxon>Pseudomonadati</taxon>
        <taxon>Thermodesulfobacteriota</taxon>
        <taxon>Desulfobacteria</taxon>
        <taxon>Desulfobacterales</taxon>
        <taxon>Desulfolunaceae</taxon>
        <taxon>Desulfoluna</taxon>
    </lineage>
</organism>
<keyword evidence="1" id="KW-1133">Transmembrane helix</keyword>
<reference evidence="3 4" key="1">
    <citation type="submission" date="2016-10" db="EMBL/GenBank/DDBJ databases">
        <authorList>
            <person name="de Groot N.N."/>
        </authorList>
    </citation>
    <scope>NUCLEOTIDE SEQUENCE [LARGE SCALE GENOMIC DNA]</scope>
    <source>
        <strain evidence="3 4">AA1</strain>
    </source>
</reference>
<keyword evidence="1" id="KW-0812">Transmembrane</keyword>
<evidence type="ECO:0000313" key="4">
    <source>
        <dbReference type="Proteomes" id="UP000198870"/>
    </source>
</evidence>
<feature type="domain" description="TadE-like" evidence="2">
    <location>
        <begin position="12"/>
        <end position="53"/>
    </location>
</feature>
<evidence type="ECO:0000256" key="1">
    <source>
        <dbReference type="SAM" id="Phobius"/>
    </source>
</evidence>
<protein>
    <submittedName>
        <fullName evidence="3">TadE-like protein</fullName>
    </submittedName>
</protein>
<proteinExistence type="predicted"/>
<dbReference type="Proteomes" id="UP000198870">
    <property type="component" value="Unassembled WGS sequence"/>
</dbReference>
<evidence type="ECO:0000259" key="2">
    <source>
        <dbReference type="Pfam" id="PF07811"/>
    </source>
</evidence>
<dbReference type="STRING" id="419481.SAMN05216233_113124"/>